<evidence type="ECO:0000313" key="19">
    <source>
        <dbReference type="Proteomes" id="UP000654482"/>
    </source>
</evidence>
<keyword evidence="16" id="KW-0479">Metal-binding</keyword>
<dbReference type="Proteomes" id="UP000654482">
    <property type="component" value="Unassembled WGS sequence"/>
</dbReference>
<feature type="region of interest" description="Disordered" evidence="17">
    <location>
        <begin position="134"/>
        <end position="163"/>
    </location>
</feature>
<evidence type="ECO:0000256" key="3">
    <source>
        <dbReference type="ARBA" id="ARBA00004496"/>
    </source>
</evidence>
<dbReference type="RefSeq" id="WP_194029512.1">
    <property type="nucleotide sequence ID" value="NZ_JADEWZ010000014.1"/>
</dbReference>
<comment type="cofactor">
    <cofactor evidence="2">
        <name>K(+)</name>
        <dbReference type="ChEBI" id="CHEBI:29103"/>
    </cofactor>
</comment>
<feature type="binding site" evidence="16">
    <location>
        <position position="207"/>
    </location>
    <ligand>
        <name>substrate</name>
    </ligand>
</feature>
<dbReference type="UniPathway" id="UPA00241">
    <property type="reaction ID" value="UER00352"/>
</dbReference>
<dbReference type="CDD" id="cd24015">
    <property type="entry name" value="ASKHA_NBD_PanK-III"/>
    <property type="match status" value="1"/>
</dbReference>
<evidence type="ECO:0000256" key="8">
    <source>
        <dbReference type="ARBA" id="ARBA00022679"/>
    </source>
</evidence>
<dbReference type="InterPro" id="IPR043129">
    <property type="entry name" value="ATPase_NBD"/>
</dbReference>
<dbReference type="NCBIfam" id="TIGR00671">
    <property type="entry name" value="baf"/>
    <property type="match status" value="1"/>
</dbReference>
<feature type="binding site" evidence="16">
    <location>
        <position position="120"/>
    </location>
    <ligand>
        <name>K(+)</name>
        <dbReference type="ChEBI" id="CHEBI:29103"/>
    </ligand>
</feature>
<reference evidence="18" key="1">
    <citation type="submission" date="2020-10" db="EMBL/GenBank/DDBJ databases">
        <authorList>
            <person name="Castelo-Branco R."/>
            <person name="Eusebio N."/>
            <person name="Adriana R."/>
            <person name="Vieira A."/>
            <person name="Brugerolle De Fraissinette N."/>
            <person name="Rezende De Castro R."/>
            <person name="Schneider M.P."/>
            <person name="Vasconcelos V."/>
            <person name="Leao P.N."/>
        </authorList>
    </citation>
    <scope>NUCLEOTIDE SEQUENCE</scope>
    <source>
        <strain evidence="18">LEGE 07157</strain>
    </source>
</reference>
<name>A0A8J7DXL9_9CYAN</name>
<evidence type="ECO:0000256" key="10">
    <source>
        <dbReference type="ARBA" id="ARBA00022777"/>
    </source>
</evidence>
<feature type="binding site" evidence="16">
    <location>
        <begin position="98"/>
        <end position="101"/>
    </location>
    <ligand>
        <name>substrate</name>
    </ligand>
</feature>
<dbReference type="GO" id="GO:0004594">
    <property type="term" value="F:pantothenate kinase activity"/>
    <property type="evidence" value="ECO:0007669"/>
    <property type="project" value="UniProtKB-UniRule"/>
</dbReference>
<sequence>MSKTYVSDWLGLTIGNSRLHWGWFKGDILTETWDSPHFSHPVTDLMPYLQPQISPSLPLYFASVVPQQTTLLLSLDSIELREILLSDVSIKGLYPTIGIDRAIALWGAVQTYGLPVLVIDAGTALTFTGANHTQLRKQTESKRSPHHPKTHPVTPAIPDSQPSSPTLFGGAILPGLRLQFQSLHQKTAALPSVSLSPQLPQRWALNTPNAIESGILYTLLAGIQDFIKDWLQQFPHSKVIFTGGDATMLSSLLPPQDAEMIVDPNLIFWGARAIVEQYSIYR</sequence>
<keyword evidence="11 16" id="KW-0067">ATP-binding</keyword>
<dbReference type="GO" id="GO:0005524">
    <property type="term" value="F:ATP binding"/>
    <property type="evidence" value="ECO:0007669"/>
    <property type="project" value="UniProtKB-UniRule"/>
</dbReference>
<keyword evidence="9 16" id="KW-0547">Nucleotide-binding</keyword>
<keyword evidence="8 16" id="KW-0808">Transferase</keyword>
<keyword evidence="13 16" id="KW-0173">Coenzyme A biosynthesis</keyword>
<feature type="binding site" evidence="16">
    <location>
        <position position="123"/>
    </location>
    <ligand>
        <name>ATP</name>
        <dbReference type="ChEBI" id="CHEBI:30616"/>
    </ligand>
</feature>
<dbReference type="PANTHER" id="PTHR34265">
    <property type="entry name" value="TYPE III PANTOTHENATE KINASE"/>
    <property type="match status" value="1"/>
</dbReference>
<evidence type="ECO:0000256" key="5">
    <source>
        <dbReference type="ARBA" id="ARBA00011738"/>
    </source>
</evidence>
<keyword evidence="12 16" id="KW-0630">Potassium</keyword>
<comment type="cofactor">
    <cofactor evidence="16">
        <name>NH4(+)</name>
        <dbReference type="ChEBI" id="CHEBI:28938"/>
    </cofactor>
    <cofactor evidence="16">
        <name>K(+)</name>
        <dbReference type="ChEBI" id="CHEBI:29103"/>
    </cofactor>
    <text evidence="16">A monovalent cation. Ammonium or potassium.</text>
</comment>
<dbReference type="EC" id="2.7.1.33" evidence="6 16"/>
<evidence type="ECO:0000256" key="14">
    <source>
        <dbReference type="ARBA" id="ARBA00038036"/>
    </source>
</evidence>
<evidence type="ECO:0000313" key="18">
    <source>
        <dbReference type="EMBL" id="MBE9116418.1"/>
    </source>
</evidence>
<feature type="active site" description="Proton acceptor" evidence="16">
    <location>
        <position position="100"/>
    </location>
</feature>
<evidence type="ECO:0000256" key="12">
    <source>
        <dbReference type="ARBA" id="ARBA00022958"/>
    </source>
</evidence>
<comment type="similarity">
    <text evidence="14 16">Belongs to the type III pantothenate kinase family.</text>
</comment>
<evidence type="ECO:0000256" key="16">
    <source>
        <dbReference type="HAMAP-Rule" id="MF_01274"/>
    </source>
</evidence>
<comment type="function">
    <text evidence="16">Catalyzes the phosphorylation of pantothenate (Pan), the first step in CoA biosynthesis.</text>
</comment>
<organism evidence="18 19">
    <name type="scientific">Lusitaniella coriacea LEGE 07157</name>
    <dbReference type="NCBI Taxonomy" id="945747"/>
    <lineage>
        <taxon>Bacteria</taxon>
        <taxon>Bacillati</taxon>
        <taxon>Cyanobacteriota</taxon>
        <taxon>Cyanophyceae</taxon>
        <taxon>Spirulinales</taxon>
        <taxon>Lusitaniellaceae</taxon>
        <taxon>Lusitaniella</taxon>
    </lineage>
</organism>
<evidence type="ECO:0000256" key="15">
    <source>
        <dbReference type="ARBA" id="ARBA00040883"/>
    </source>
</evidence>
<comment type="caution">
    <text evidence="16">Lacks conserved residue(s) required for the propagation of feature annotation.</text>
</comment>
<dbReference type="Gene3D" id="3.30.420.40">
    <property type="match status" value="1"/>
</dbReference>
<proteinExistence type="inferred from homology"/>
<comment type="caution">
    <text evidence="18">The sequence shown here is derived from an EMBL/GenBank/DDBJ whole genome shotgun (WGS) entry which is preliminary data.</text>
</comment>
<comment type="pathway">
    <text evidence="4 16">Cofactor biosynthesis; coenzyme A biosynthesis; CoA from (R)-pantothenate: step 1/5.</text>
</comment>
<feature type="binding site" evidence="16">
    <location>
        <begin position="13"/>
        <end position="20"/>
    </location>
    <ligand>
        <name>ATP</name>
        <dbReference type="ChEBI" id="CHEBI:30616"/>
    </ligand>
</feature>
<dbReference type="SUPFAM" id="SSF53067">
    <property type="entry name" value="Actin-like ATPase domain"/>
    <property type="match status" value="2"/>
</dbReference>
<dbReference type="AlphaFoldDB" id="A0A8J7DXL9"/>
<keyword evidence="10 16" id="KW-0418">Kinase</keyword>
<accession>A0A8J7DXL9</accession>
<dbReference type="InterPro" id="IPR004619">
    <property type="entry name" value="Type_III_PanK"/>
</dbReference>
<evidence type="ECO:0000256" key="9">
    <source>
        <dbReference type="ARBA" id="ARBA00022741"/>
    </source>
</evidence>
<comment type="subunit">
    <text evidence="5 16">Homodimer.</text>
</comment>
<dbReference type="Pfam" id="PF03309">
    <property type="entry name" value="Pan_kinase"/>
    <property type="match status" value="2"/>
</dbReference>
<keyword evidence="19" id="KW-1185">Reference proteome</keyword>
<dbReference type="GO" id="GO:0015937">
    <property type="term" value="P:coenzyme A biosynthetic process"/>
    <property type="evidence" value="ECO:0007669"/>
    <property type="project" value="UniProtKB-UniRule"/>
</dbReference>
<evidence type="ECO:0000256" key="17">
    <source>
        <dbReference type="SAM" id="MobiDB-lite"/>
    </source>
</evidence>
<dbReference type="GO" id="GO:0005737">
    <property type="term" value="C:cytoplasm"/>
    <property type="evidence" value="ECO:0007669"/>
    <property type="project" value="UniProtKB-SubCell"/>
</dbReference>
<protein>
    <recommendedName>
        <fullName evidence="15 16">Type III pantothenate kinase</fullName>
        <ecNumber evidence="6 16">2.7.1.33</ecNumber>
    </recommendedName>
    <alternativeName>
        <fullName evidence="16">PanK-III</fullName>
    </alternativeName>
    <alternativeName>
        <fullName evidence="16">Pantothenic acid kinase</fullName>
    </alternativeName>
</protein>
<evidence type="ECO:0000256" key="2">
    <source>
        <dbReference type="ARBA" id="ARBA00001958"/>
    </source>
</evidence>
<evidence type="ECO:0000256" key="13">
    <source>
        <dbReference type="ARBA" id="ARBA00022993"/>
    </source>
</evidence>
<dbReference type="GO" id="GO:0046872">
    <property type="term" value="F:metal ion binding"/>
    <property type="evidence" value="ECO:0007669"/>
    <property type="project" value="UniProtKB-KW"/>
</dbReference>
<evidence type="ECO:0000256" key="7">
    <source>
        <dbReference type="ARBA" id="ARBA00022490"/>
    </source>
</evidence>
<comment type="catalytic activity">
    <reaction evidence="1 16">
        <text>(R)-pantothenate + ATP = (R)-4'-phosphopantothenate + ADP + H(+)</text>
        <dbReference type="Rhea" id="RHEA:16373"/>
        <dbReference type="ChEBI" id="CHEBI:10986"/>
        <dbReference type="ChEBI" id="CHEBI:15378"/>
        <dbReference type="ChEBI" id="CHEBI:29032"/>
        <dbReference type="ChEBI" id="CHEBI:30616"/>
        <dbReference type="ChEBI" id="CHEBI:456216"/>
        <dbReference type="EC" id="2.7.1.33"/>
    </reaction>
</comment>
<evidence type="ECO:0000256" key="1">
    <source>
        <dbReference type="ARBA" id="ARBA00001206"/>
    </source>
</evidence>
<keyword evidence="7 16" id="KW-0963">Cytoplasm</keyword>
<dbReference type="PANTHER" id="PTHR34265:SF1">
    <property type="entry name" value="TYPE III PANTOTHENATE KINASE"/>
    <property type="match status" value="1"/>
</dbReference>
<dbReference type="EMBL" id="JADEWZ010000014">
    <property type="protein sequence ID" value="MBE9116418.1"/>
    <property type="molecule type" value="Genomic_DNA"/>
</dbReference>
<dbReference type="HAMAP" id="MF_01274">
    <property type="entry name" value="Pantothen_kinase_3"/>
    <property type="match status" value="1"/>
</dbReference>
<comment type="subcellular location">
    <subcellularLocation>
        <location evidence="3 16">Cytoplasm</location>
    </subcellularLocation>
</comment>
<gene>
    <name evidence="16" type="primary">coaX</name>
    <name evidence="18" type="ORF">IQ249_10955</name>
</gene>
<evidence type="ECO:0000256" key="6">
    <source>
        <dbReference type="ARBA" id="ARBA00012102"/>
    </source>
</evidence>
<evidence type="ECO:0000256" key="11">
    <source>
        <dbReference type="ARBA" id="ARBA00022840"/>
    </source>
</evidence>
<evidence type="ECO:0000256" key="4">
    <source>
        <dbReference type="ARBA" id="ARBA00005225"/>
    </source>
</evidence>